<evidence type="ECO:0000256" key="1">
    <source>
        <dbReference type="SAM" id="MobiDB-lite"/>
    </source>
</evidence>
<dbReference type="EMBL" id="RJVJ01000001">
    <property type="protein sequence ID" value="ROR43644.1"/>
    <property type="molecule type" value="Genomic_DNA"/>
</dbReference>
<name>A0A8G1UL65_9ACTN</name>
<keyword evidence="2" id="KW-0812">Transmembrane</keyword>
<evidence type="ECO:0000313" key="4">
    <source>
        <dbReference type="Proteomes" id="UP000267408"/>
    </source>
</evidence>
<keyword evidence="2" id="KW-0472">Membrane</keyword>
<feature type="transmembrane region" description="Helical" evidence="2">
    <location>
        <begin position="6"/>
        <end position="28"/>
    </location>
</feature>
<reference evidence="3 4" key="1">
    <citation type="submission" date="2018-11" db="EMBL/GenBank/DDBJ databases">
        <title>Sequencing the genomes of 1000 actinobacteria strains.</title>
        <authorList>
            <person name="Klenk H.-P."/>
        </authorList>
    </citation>
    <scope>NUCLEOTIDE SEQUENCE [LARGE SCALE GENOMIC DNA]</scope>
    <source>
        <strain evidence="3 4">DSM 44780</strain>
    </source>
</reference>
<evidence type="ECO:0000256" key="2">
    <source>
        <dbReference type="SAM" id="Phobius"/>
    </source>
</evidence>
<dbReference type="Proteomes" id="UP000267408">
    <property type="component" value="Unassembled WGS sequence"/>
</dbReference>
<dbReference type="AlphaFoldDB" id="A0A8G1UL65"/>
<comment type="caution">
    <text evidence="3">The sequence shown here is derived from an EMBL/GenBank/DDBJ whole genome shotgun (WGS) entry which is preliminary data.</text>
</comment>
<keyword evidence="2" id="KW-1133">Transmembrane helix</keyword>
<sequence length="152" mass="15972">MFHFTGWAGAAVAVPALLLVLVLARLLFAGSDRASTGRHRAGVRTPSAPVPASVPAPAPGPVPAPVLRGPNTLPLCSRYRRPMSVRTLHRTIMPRFPVFHGPAVRLAVRRAPRPVPRPAARPAACPVDRPNAVPRVVPLWAAHAGRAGEGGA</sequence>
<gene>
    <name evidence="3" type="ORF">EDD39_1810</name>
</gene>
<protein>
    <submittedName>
        <fullName evidence="3">Uncharacterized protein</fullName>
    </submittedName>
</protein>
<evidence type="ECO:0000313" key="3">
    <source>
        <dbReference type="EMBL" id="ROR43644.1"/>
    </source>
</evidence>
<accession>A0A8G1UL65</accession>
<dbReference type="OrthoDB" id="3874303at2"/>
<dbReference type="RefSeq" id="WP_123554628.1">
    <property type="nucleotide sequence ID" value="NZ_RJVJ01000001.1"/>
</dbReference>
<organism evidence="3 4">
    <name type="scientific">Kitasatospora cineracea</name>
    <dbReference type="NCBI Taxonomy" id="88074"/>
    <lineage>
        <taxon>Bacteria</taxon>
        <taxon>Bacillati</taxon>
        <taxon>Actinomycetota</taxon>
        <taxon>Actinomycetes</taxon>
        <taxon>Kitasatosporales</taxon>
        <taxon>Streptomycetaceae</taxon>
        <taxon>Kitasatospora</taxon>
    </lineage>
</organism>
<proteinExistence type="predicted"/>
<feature type="region of interest" description="Disordered" evidence="1">
    <location>
        <begin position="35"/>
        <end position="56"/>
    </location>
</feature>